<sequence length="249" mass="27768">MEIITSTKNQWVKTVKTLYKRKGRKESGCFILEGWHLLEEALKAGAKIEQIFVLESQQERLQEVEGIPVYCVTESVLKAMSSAEKPQGVLAIAKQWEYPELTLEGAWVFLDRVQDPGNVGTIIRTADAAGYQGVILGEGCADLYNDKVLRSMQGSQYHIPVYEKSLTEIIPQFKAQGGKVYGTKLDKNAQDYREVHPQGDYAILMGNEGKGVAKELLDQTNQNVFIPMRGQAESLNVAIATAILLFAWQ</sequence>
<dbReference type="InterPro" id="IPR053888">
    <property type="entry name" value="MRM3-like_sub_bind"/>
</dbReference>
<dbReference type="GO" id="GO:0008173">
    <property type="term" value="F:RNA methyltransferase activity"/>
    <property type="evidence" value="ECO:0007669"/>
    <property type="project" value="InterPro"/>
</dbReference>
<dbReference type="GO" id="GO:0005737">
    <property type="term" value="C:cytoplasm"/>
    <property type="evidence" value="ECO:0007669"/>
    <property type="project" value="UniProtKB-ARBA"/>
</dbReference>
<dbReference type="InterPro" id="IPR029028">
    <property type="entry name" value="Alpha/beta_knot_MTases"/>
</dbReference>
<dbReference type="GO" id="GO:0003723">
    <property type="term" value="F:RNA binding"/>
    <property type="evidence" value="ECO:0007669"/>
    <property type="project" value="InterPro"/>
</dbReference>
<keyword evidence="3" id="KW-0808">Transferase</keyword>
<dbReference type="SUPFAM" id="SSF55315">
    <property type="entry name" value="L30e-like"/>
    <property type="match status" value="1"/>
</dbReference>
<dbReference type="InterPro" id="IPR029064">
    <property type="entry name" value="Ribosomal_eL30-like_sf"/>
</dbReference>
<dbReference type="InterPro" id="IPR029026">
    <property type="entry name" value="tRNA_m1G_MTases_N"/>
</dbReference>
<dbReference type="PANTHER" id="PTHR43191:SF2">
    <property type="entry name" value="RRNA METHYLTRANSFERASE 3, MITOCHONDRIAL"/>
    <property type="match status" value="1"/>
</dbReference>
<protein>
    <submittedName>
        <fullName evidence="5">rRNA methylase</fullName>
    </submittedName>
</protein>
<dbReference type="GO" id="GO:0006396">
    <property type="term" value="P:RNA processing"/>
    <property type="evidence" value="ECO:0007669"/>
    <property type="project" value="InterPro"/>
</dbReference>
<evidence type="ECO:0000256" key="2">
    <source>
        <dbReference type="ARBA" id="ARBA00022603"/>
    </source>
</evidence>
<evidence type="ECO:0000256" key="1">
    <source>
        <dbReference type="ARBA" id="ARBA00007228"/>
    </source>
</evidence>
<dbReference type="InterPro" id="IPR001537">
    <property type="entry name" value="SpoU_MeTrfase"/>
</dbReference>
<proteinExistence type="inferred from homology"/>
<feature type="domain" description="RNA 2-O ribose methyltransferase substrate binding" evidence="4">
    <location>
        <begin position="31"/>
        <end position="99"/>
    </location>
</feature>
<dbReference type="eggNOG" id="COG0566">
    <property type="taxonomic scope" value="Bacteria"/>
</dbReference>
<dbReference type="CDD" id="cd18095">
    <property type="entry name" value="SpoU-like_rRNA-MTase"/>
    <property type="match status" value="1"/>
</dbReference>
<organism evidence="5 6">
    <name type="scientific">Catellicoccus marimammalium M35/04/3</name>
    <dbReference type="NCBI Taxonomy" id="1234409"/>
    <lineage>
        <taxon>Bacteria</taxon>
        <taxon>Bacillati</taxon>
        <taxon>Bacillota</taxon>
        <taxon>Bacilli</taxon>
        <taxon>Lactobacillales</taxon>
        <taxon>Enterococcaceae</taxon>
        <taxon>Catellicoccus</taxon>
    </lineage>
</organism>
<dbReference type="AlphaFoldDB" id="K8Z7R8"/>
<gene>
    <name evidence="5" type="ORF">C683_1205</name>
</gene>
<comment type="caution">
    <text evidence="5">The sequence shown here is derived from an EMBL/GenBank/DDBJ whole genome shotgun (WGS) entry which is preliminary data.</text>
</comment>
<name>K8Z7R8_9ENTE</name>
<dbReference type="OrthoDB" id="9785673at2"/>
<dbReference type="Gene3D" id="3.40.1280.10">
    <property type="match status" value="1"/>
</dbReference>
<dbReference type="SUPFAM" id="SSF75217">
    <property type="entry name" value="alpha/beta knot"/>
    <property type="match status" value="1"/>
</dbReference>
<dbReference type="Proteomes" id="UP000016057">
    <property type="component" value="Unassembled WGS sequence"/>
</dbReference>
<keyword evidence="6" id="KW-1185">Reference proteome</keyword>
<reference evidence="5 6" key="1">
    <citation type="journal article" date="2013" name="Genome Announc.">
        <title>Draft Genome Sequence of Catellicoccus marimammalium, a Novel Species Commonly Found in Gull Feces.</title>
        <authorList>
            <person name="Weigand M.R."/>
            <person name="Ryu H."/>
            <person name="Bozcek L."/>
            <person name="Konstantinidis K.T."/>
            <person name="Santo Domingo J.W."/>
        </authorList>
    </citation>
    <scope>NUCLEOTIDE SEQUENCE [LARGE SCALE GENOMIC DNA]</scope>
    <source>
        <strain evidence="5 6">M35/04/3</strain>
    </source>
</reference>
<dbReference type="PANTHER" id="PTHR43191">
    <property type="entry name" value="RRNA METHYLTRANSFERASE 3"/>
    <property type="match status" value="1"/>
</dbReference>
<dbReference type="RefSeq" id="WP_009492042.1">
    <property type="nucleotide sequence ID" value="NZ_AMYT01000022.1"/>
</dbReference>
<dbReference type="InterPro" id="IPR051259">
    <property type="entry name" value="rRNA_Methyltransferase"/>
</dbReference>
<keyword evidence="2 5" id="KW-0489">Methyltransferase</keyword>
<accession>K8Z7R8</accession>
<comment type="similarity">
    <text evidence="1">Belongs to the class IV-like SAM-binding methyltransferase superfamily. RNA methyltransferase TrmH family.</text>
</comment>
<dbReference type="SMART" id="SM00967">
    <property type="entry name" value="SpoU_sub_bind"/>
    <property type="match status" value="1"/>
</dbReference>
<evidence type="ECO:0000259" key="4">
    <source>
        <dbReference type="SMART" id="SM00967"/>
    </source>
</evidence>
<dbReference type="GO" id="GO:0032259">
    <property type="term" value="P:methylation"/>
    <property type="evidence" value="ECO:0007669"/>
    <property type="project" value="UniProtKB-KW"/>
</dbReference>
<evidence type="ECO:0000313" key="5">
    <source>
        <dbReference type="EMBL" id="EKU26930.1"/>
    </source>
</evidence>
<evidence type="ECO:0000313" key="6">
    <source>
        <dbReference type="Proteomes" id="UP000016057"/>
    </source>
</evidence>
<dbReference type="EMBL" id="AMYT01000022">
    <property type="protein sequence ID" value="EKU26930.1"/>
    <property type="molecule type" value="Genomic_DNA"/>
</dbReference>
<evidence type="ECO:0000256" key="3">
    <source>
        <dbReference type="ARBA" id="ARBA00022679"/>
    </source>
</evidence>
<dbReference type="STRING" id="1234409.C683_1205"/>
<dbReference type="PATRIC" id="fig|1234409.3.peg.1157"/>
<dbReference type="Pfam" id="PF22435">
    <property type="entry name" value="MRM3-like_sub_bind"/>
    <property type="match status" value="1"/>
</dbReference>
<dbReference type="InterPro" id="IPR013123">
    <property type="entry name" value="SpoU_subst-bd"/>
</dbReference>
<dbReference type="Pfam" id="PF00588">
    <property type="entry name" value="SpoU_methylase"/>
    <property type="match status" value="1"/>
</dbReference>
<dbReference type="Gene3D" id="3.30.1330.30">
    <property type="match status" value="1"/>
</dbReference>